<dbReference type="InterPro" id="IPR036724">
    <property type="entry name" value="Cobalamin-bd_sf"/>
</dbReference>
<dbReference type="OrthoDB" id="9803687at2"/>
<feature type="domain" description="B12-binding N-terminal" evidence="4">
    <location>
        <begin position="7"/>
        <end position="100"/>
    </location>
</feature>
<dbReference type="GO" id="GO:0005829">
    <property type="term" value="C:cytosol"/>
    <property type="evidence" value="ECO:0007669"/>
    <property type="project" value="TreeGrafter"/>
</dbReference>
<organism evidence="5 6">
    <name type="scientific">Desulfarculus baarsii (strain ATCC 33931 / DSM 2075 / LMG 7858 / VKM B-1802 / 2st14)</name>
    <dbReference type="NCBI Taxonomy" id="644282"/>
    <lineage>
        <taxon>Bacteria</taxon>
        <taxon>Pseudomonadati</taxon>
        <taxon>Thermodesulfobacteriota</taxon>
        <taxon>Desulfarculia</taxon>
        <taxon>Desulfarculales</taxon>
        <taxon>Desulfarculaceae</taxon>
        <taxon>Desulfarculus</taxon>
    </lineage>
</organism>
<keyword evidence="2" id="KW-0170">Cobalt</keyword>
<evidence type="ECO:0000259" key="4">
    <source>
        <dbReference type="PROSITE" id="PS51337"/>
    </source>
</evidence>
<dbReference type="EMBL" id="CP002085">
    <property type="protein sequence ID" value="ADK85014.1"/>
    <property type="molecule type" value="Genomic_DNA"/>
</dbReference>
<evidence type="ECO:0000256" key="2">
    <source>
        <dbReference type="ARBA" id="ARBA00023285"/>
    </source>
</evidence>
<accession>E1QHH1</accession>
<dbReference type="Proteomes" id="UP000009047">
    <property type="component" value="Chromosome"/>
</dbReference>
<dbReference type="Pfam" id="PF02310">
    <property type="entry name" value="B12-binding"/>
    <property type="match status" value="1"/>
</dbReference>
<dbReference type="Gene3D" id="1.10.1240.10">
    <property type="entry name" value="Methionine synthase domain"/>
    <property type="match status" value="1"/>
</dbReference>
<dbReference type="PROSITE" id="PS51337">
    <property type="entry name" value="B12_BINDING_NTER"/>
    <property type="match status" value="1"/>
</dbReference>
<dbReference type="InterPro" id="IPR050554">
    <property type="entry name" value="Met_Synthase/Corrinoid"/>
</dbReference>
<gene>
    <name evidence="5" type="ordered locus">Deba_1646</name>
</gene>
<feature type="domain" description="B12-binding" evidence="3">
    <location>
        <begin position="101"/>
        <end position="229"/>
    </location>
</feature>
<name>E1QHH1_DESB2</name>
<dbReference type="STRING" id="644282.Deba_1646"/>
<keyword evidence="1" id="KW-0479">Metal-binding</keyword>
<dbReference type="SUPFAM" id="SSF47644">
    <property type="entry name" value="Methionine synthase domain"/>
    <property type="match status" value="1"/>
</dbReference>
<dbReference type="InterPro" id="IPR006158">
    <property type="entry name" value="Cobalamin-bd"/>
</dbReference>
<evidence type="ECO:0000313" key="5">
    <source>
        <dbReference type="EMBL" id="ADK85014.1"/>
    </source>
</evidence>
<dbReference type="GO" id="GO:0050667">
    <property type="term" value="P:homocysteine metabolic process"/>
    <property type="evidence" value="ECO:0007669"/>
    <property type="project" value="TreeGrafter"/>
</dbReference>
<dbReference type="GO" id="GO:0046872">
    <property type="term" value="F:metal ion binding"/>
    <property type="evidence" value="ECO:0007669"/>
    <property type="project" value="UniProtKB-KW"/>
</dbReference>
<dbReference type="KEGG" id="dbr:Deba_1646"/>
<dbReference type="PANTHER" id="PTHR45833:SF1">
    <property type="entry name" value="METHIONINE SYNTHASE"/>
    <property type="match status" value="1"/>
</dbReference>
<evidence type="ECO:0000259" key="3">
    <source>
        <dbReference type="PROSITE" id="PS51332"/>
    </source>
</evidence>
<reference evidence="5 6" key="1">
    <citation type="journal article" date="2010" name="Stand. Genomic Sci.">
        <title>Complete genome sequence of Desulfarculus baarsii type strain (2st14).</title>
        <authorList>
            <person name="Sun H."/>
            <person name="Spring S."/>
            <person name="Lapidus A."/>
            <person name="Davenport K."/>
            <person name="Del Rio T.G."/>
            <person name="Tice H."/>
            <person name="Nolan M."/>
            <person name="Copeland A."/>
            <person name="Cheng J.F."/>
            <person name="Lucas S."/>
            <person name="Tapia R."/>
            <person name="Goodwin L."/>
            <person name="Pitluck S."/>
            <person name="Ivanova N."/>
            <person name="Pagani I."/>
            <person name="Mavromatis K."/>
            <person name="Ovchinnikova G."/>
            <person name="Pati A."/>
            <person name="Chen A."/>
            <person name="Palaniappan K."/>
            <person name="Hauser L."/>
            <person name="Chang Y.J."/>
            <person name="Jeffries C.D."/>
            <person name="Detter J.C."/>
            <person name="Han C."/>
            <person name="Rohde M."/>
            <person name="Brambilla E."/>
            <person name="Goker M."/>
            <person name="Woyke T."/>
            <person name="Bristow J."/>
            <person name="Eisen J.A."/>
            <person name="Markowitz V."/>
            <person name="Hugenholtz P."/>
            <person name="Kyrpides N.C."/>
            <person name="Klenk H.P."/>
            <person name="Land M."/>
        </authorList>
    </citation>
    <scope>NUCLEOTIDE SEQUENCE [LARGE SCALE GENOMIC DNA]</scope>
    <source>
        <strain evidence="6">ATCC 33931 / DSM 2075 / LMG 7858 / VKM B-1802 / 2st14</strain>
    </source>
</reference>
<dbReference type="eggNOG" id="COG5012">
    <property type="taxonomic scope" value="Bacteria"/>
</dbReference>
<dbReference type="PANTHER" id="PTHR45833">
    <property type="entry name" value="METHIONINE SYNTHASE"/>
    <property type="match status" value="1"/>
</dbReference>
<dbReference type="AlphaFoldDB" id="E1QHH1"/>
<dbReference type="HOGENOM" id="CLU_082102_2_0_7"/>
<protein>
    <submittedName>
        <fullName evidence="5">Cobalamin B12-binding domain protein</fullName>
    </submittedName>
</protein>
<dbReference type="Pfam" id="PF02607">
    <property type="entry name" value="B12-binding_2"/>
    <property type="match status" value="1"/>
</dbReference>
<proteinExistence type="predicted"/>
<dbReference type="InterPro" id="IPR036594">
    <property type="entry name" value="Meth_synthase_dom"/>
</dbReference>
<dbReference type="SUPFAM" id="SSF52242">
    <property type="entry name" value="Cobalamin (vitamin B12)-binding domain"/>
    <property type="match status" value="1"/>
</dbReference>
<sequence>MTEQAQNPAAGAKDLRLQRLVGQIAELNEDACLAELKRLLDEGVDPTELLTCFMEGMRRVGEMFETGRYFIAALIMAGEIMRAAMEALSPHLGQRATTGGGGKIIIGTIQGDIHDLGKNLFSLLLSCHQFEVVDLGVDVSPQTFLEKAIEHKPDLIGISCVLTTSVPSLKEAVELLRDQLPKPAPPVIIGGTCLDERMARFVGSDLWASDAANGLKICQNALKWRTEAD</sequence>
<evidence type="ECO:0000313" key="6">
    <source>
        <dbReference type="Proteomes" id="UP000009047"/>
    </source>
</evidence>
<dbReference type="InterPro" id="IPR003759">
    <property type="entry name" value="Cbl-bd_cap"/>
</dbReference>
<dbReference type="SMART" id="SM01018">
    <property type="entry name" value="B12-binding_2"/>
    <property type="match status" value="1"/>
</dbReference>
<dbReference type="GO" id="GO:0046653">
    <property type="term" value="P:tetrahydrofolate metabolic process"/>
    <property type="evidence" value="ECO:0007669"/>
    <property type="project" value="TreeGrafter"/>
</dbReference>
<evidence type="ECO:0000256" key="1">
    <source>
        <dbReference type="ARBA" id="ARBA00022723"/>
    </source>
</evidence>
<dbReference type="Gene3D" id="3.40.50.280">
    <property type="entry name" value="Cobalamin-binding domain"/>
    <property type="match status" value="1"/>
</dbReference>
<dbReference type="GO" id="GO:0031419">
    <property type="term" value="F:cobalamin binding"/>
    <property type="evidence" value="ECO:0007669"/>
    <property type="project" value="InterPro"/>
</dbReference>
<dbReference type="PROSITE" id="PS51332">
    <property type="entry name" value="B12_BINDING"/>
    <property type="match status" value="1"/>
</dbReference>
<dbReference type="RefSeq" id="WP_013258467.1">
    <property type="nucleotide sequence ID" value="NC_014365.1"/>
</dbReference>
<keyword evidence="6" id="KW-1185">Reference proteome</keyword>
<dbReference type="GO" id="GO:0008705">
    <property type="term" value="F:methionine synthase activity"/>
    <property type="evidence" value="ECO:0007669"/>
    <property type="project" value="TreeGrafter"/>
</dbReference>